<evidence type="ECO:0000313" key="2">
    <source>
        <dbReference type="EMBL" id="MFD0982583.1"/>
    </source>
</evidence>
<proteinExistence type="predicted"/>
<keyword evidence="2" id="KW-0413">Isomerase</keyword>
<organism evidence="2 3">
    <name type="scientific">Tropicimonas aquimaris</name>
    <dbReference type="NCBI Taxonomy" id="914152"/>
    <lineage>
        <taxon>Bacteria</taxon>
        <taxon>Pseudomonadati</taxon>
        <taxon>Pseudomonadota</taxon>
        <taxon>Alphaproteobacteria</taxon>
        <taxon>Rhodobacterales</taxon>
        <taxon>Roseobacteraceae</taxon>
        <taxon>Tropicimonas</taxon>
    </lineage>
</organism>
<dbReference type="Gene3D" id="3.20.20.150">
    <property type="entry name" value="Divalent-metal-dependent TIM barrel enzymes"/>
    <property type="match status" value="1"/>
</dbReference>
<dbReference type="InterPro" id="IPR036237">
    <property type="entry name" value="Xyl_isomerase-like_sf"/>
</dbReference>
<dbReference type="GO" id="GO:0016853">
    <property type="term" value="F:isomerase activity"/>
    <property type="evidence" value="ECO:0007669"/>
    <property type="project" value="UniProtKB-KW"/>
</dbReference>
<gene>
    <name evidence="2" type="ORF">ACFQ2S_23375</name>
</gene>
<evidence type="ECO:0000259" key="1">
    <source>
        <dbReference type="Pfam" id="PF01261"/>
    </source>
</evidence>
<dbReference type="InterPro" id="IPR013022">
    <property type="entry name" value="Xyl_isomerase-like_TIM-brl"/>
</dbReference>
<dbReference type="EMBL" id="JBHTJT010000060">
    <property type="protein sequence ID" value="MFD0982583.1"/>
    <property type="molecule type" value="Genomic_DNA"/>
</dbReference>
<accession>A0ABW3IWN6</accession>
<reference evidence="3" key="1">
    <citation type="journal article" date="2019" name="Int. J. Syst. Evol. Microbiol.">
        <title>The Global Catalogue of Microorganisms (GCM) 10K type strain sequencing project: providing services to taxonomists for standard genome sequencing and annotation.</title>
        <authorList>
            <consortium name="The Broad Institute Genomics Platform"/>
            <consortium name="The Broad Institute Genome Sequencing Center for Infectious Disease"/>
            <person name="Wu L."/>
            <person name="Ma J."/>
        </authorList>
    </citation>
    <scope>NUCLEOTIDE SEQUENCE [LARGE SCALE GENOMIC DNA]</scope>
    <source>
        <strain evidence="3">CCUG 60524</strain>
    </source>
</reference>
<evidence type="ECO:0000313" key="3">
    <source>
        <dbReference type="Proteomes" id="UP001597108"/>
    </source>
</evidence>
<feature type="domain" description="Xylose isomerase-like TIM barrel" evidence="1">
    <location>
        <begin position="25"/>
        <end position="268"/>
    </location>
</feature>
<comment type="caution">
    <text evidence="2">The sequence shown here is derived from an EMBL/GenBank/DDBJ whole genome shotgun (WGS) entry which is preliminary data.</text>
</comment>
<sequence length="288" mass="31629">MIEVPDVFVSSIAFGERDFAGLVHKAQSWGANKIELTHGITREDKLESQLVCQSQLQFIVHNYSPPPPEPFVLNLASEDLSTLETSLAHCRRAIELSQKLQARYFSVHAGFAAIVKPEHLGKQIPAENRRDKAVAKAIFEASIRELVDFGAKHGVGILVENNVVAEPNLIEGRNDMLLLATGEELAEFAERMGGDHLGLLIDFGHVKVTAATLGLDCTAFFDLVSPHTRALHLSDNNGSHDSNEPFNRDSWITNTLANFAPEYIVVETRCTTRSQLAACIDAIEVAYG</sequence>
<protein>
    <submittedName>
        <fullName evidence="2">Sugar phosphate isomerase/epimerase family protein</fullName>
    </submittedName>
</protein>
<dbReference type="Proteomes" id="UP001597108">
    <property type="component" value="Unassembled WGS sequence"/>
</dbReference>
<dbReference type="RefSeq" id="WP_386078754.1">
    <property type="nucleotide sequence ID" value="NZ_JBHTJT010000060.1"/>
</dbReference>
<keyword evidence="3" id="KW-1185">Reference proteome</keyword>
<dbReference type="SUPFAM" id="SSF51658">
    <property type="entry name" value="Xylose isomerase-like"/>
    <property type="match status" value="1"/>
</dbReference>
<name>A0ABW3IWN6_9RHOB</name>
<dbReference type="Pfam" id="PF01261">
    <property type="entry name" value="AP_endonuc_2"/>
    <property type="match status" value="1"/>
</dbReference>